<evidence type="ECO:0000313" key="3">
    <source>
        <dbReference type="Proteomes" id="UP001321760"/>
    </source>
</evidence>
<protein>
    <submittedName>
        <fullName evidence="2">Uncharacterized protein</fullName>
    </submittedName>
</protein>
<accession>A0AAV9GFS5</accession>
<evidence type="ECO:0000313" key="2">
    <source>
        <dbReference type="EMBL" id="KAK4447281.1"/>
    </source>
</evidence>
<reference evidence="2" key="2">
    <citation type="submission" date="2023-05" db="EMBL/GenBank/DDBJ databases">
        <authorList>
            <consortium name="Lawrence Berkeley National Laboratory"/>
            <person name="Steindorff A."/>
            <person name="Hensen N."/>
            <person name="Bonometti L."/>
            <person name="Westerberg I."/>
            <person name="Brannstrom I.O."/>
            <person name="Guillou S."/>
            <person name="Cros-Aarteil S."/>
            <person name="Calhoun S."/>
            <person name="Haridas S."/>
            <person name="Kuo A."/>
            <person name="Mondo S."/>
            <person name="Pangilinan J."/>
            <person name="Riley R."/>
            <person name="Labutti K."/>
            <person name="Andreopoulos B."/>
            <person name="Lipzen A."/>
            <person name="Chen C."/>
            <person name="Yanf M."/>
            <person name="Daum C."/>
            <person name="Ng V."/>
            <person name="Clum A."/>
            <person name="Ohm R."/>
            <person name="Martin F."/>
            <person name="Silar P."/>
            <person name="Natvig D."/>
            <person name="Lalanne C."/>
            <person name="Gautier V."/>
            <person name="Ament-Velasquez S.L."/>
            <person name="Kruys A."/>
            <person name="Hutchinson M.I."/>
            <person name="Powell A.J."/>
            <person name="Barry K."/>
            <person name="Miller A.N."/>
            <person name="Grigoriev I.V."/>
            <person name="Debuchy R."/>
            <person name="Gladieux P."/>
            <person name="Thoren M.H."/>
            <person name="Johannesson H."/>
        </authorList>
    </citation>
    <scope>NUCLEOTIDE SEQUENCE</scope>
    <source>
        <strain evidence="2">PSN243</strain>
    </source>
</reference>
<gene>
    <name evidence="2" type="ORF">QBC34DRAFT_427568</name>
</gene>
<evidence type="ECO:0000256" key="1">
    <source>
        <dbReference type="SAM" id="Phobius"/>
    </source>
</evidence>
<dbReference type="AlphaFoldDB" id="A0AAV9GFS5"/>
<keyword evidence="1" id="KW-0812">Transmembrane</keyword>
<keyword evidence="1" id="KW-1133">Transmembrane helix</keyword>
<keyword evidence="3" id="KW-1185">Reference proteome</keyword>
<feature type="transmembrane region" description="Helical" evidence="1">
    <location>
        <begin position="326"/>
        <end position="345"/>
    </location>
</feature>
<keyword evidence="1" id="KW-0472">Membrane</keyword>
<dbReference type="Proteomes" id="UP001321760">
    <property type="component" value="Unassembled WGS sequence"/>
</dbReference>
<sequence length="363" mass="41518">MNQISYETAKSAHCVAEAINSPLNSELPTSAEMVIAKALWGYGSIPVSETCEVKCEKALEPYFKYYHQQCRLVAQLNSAVSTVLASHKDLIDIAGELGKSEPAMRRSQILDLLRTRTGSDNTELHLTILHLTARLVTMMRIGNNLTEVLEGRHVEWQDGSLESFLCGYFNPIPVLGHERIKFEKTFHALSLIRIAGLEIQWTDNLVDHLRLVNDDRAVRVFHHATFLRHHDGRLFPPGFVSETIQTLALLFPRYNKKIREWYGTQATQHGLDPAAPSSGHLIADERQIENFKYWHDRLVVLKQMYDESRPSTIGQWYHDRRNGVQWYTFWVAILVLFLTVFFGLVQSIEGALQVYASFQSSHN</sequence>
<proteinExistence type="predicted"/>
<name>A0AAV9GFS5_9PEZI</name>
<comment type="caution">
    <text evidence="2">The sequence shown here is derived from an EMBL/GenBank/DDBJ whole genome shotgun (WGS) entry which is preliminary data.</text>
</comment>
<reference evidence="2" key="1">
    <citation type="journal article" date="2023" name="Mol. Phylogenet. Evol.">
        <title>Genome-scale phylogeny and comparative genomics of the fungal order Sordariales.</title>
        <authorList>
            <person name="Hensen N."/>
            <person name="Bonometti L."/>
            <person name="Westerberg I."/>
            <person name="Brannstrom I.O."/>
            <person name="Guillou S."/>
            <person name="Cros-Aarteil S."/>
            <person name="Calhoun S."/>
            <person name="Haridas S."/>
            <person name="Kuo A."/>
            <person name="Mondo S."/>
            <person name="Pangilinan J."/>
            <person name="Riley R."/>
            <person name="LaButti K."/>
            <person name="Andreopoulos B."/>
            <person name="Lipzen A."/>
            <person name="Chen C."/>
            <person name="Yan M."/>
            <person name="Daum C."/>
            <person name="Ng V."/>
            <person name="Clum A."/>
            <person name="Steindorff A."/>
            <person name="Ohm R.A."/>
            <person name="Martin F."/>
            <person name="Silar P."/>
            <person name="Natvig D.O."/>
            <person name="Lalanne C."/>
            <person name="Gautier V."/>
            <person name="Ament-Velasquez S.L."/>
            <person name="Kruys A."/>
            <person name="Hutchinson M.I."/>
            <person name="Powell A.J."/>
            <person name="Barry K."/>
            <person name="Miller A.N."/>
            <person name="Grigoriev I.V."/>
            <person name="Debuchy R."/>
            <person name="Gladieux P."/>
            <person name="Hiltunen Thoren M."/>
            <person name="Johannesson H."/>
        </authorList>
    </citation>
    <scope>NUCLEOTIDE SEQUENCE</scope>
    <source>
        <strain evidence="2">PSN243</strain>
    </source>
</reference>
<dbReference type="EMBL" id="MU865951">
    <property type="protein sequence ID" value="KAK4447281.1"/>
    <property type="molecule type" value="Genomic_DNA"/>
</dbReference>
<organism evidence="2 3">
    <name type="scientific">Podospora aff. communis PSN243</name>
    <dbReference type="NCBI Taxonomy" id="3040156"/>
    <lineage>
        <taxon>Eukaryota</taxon>
        <taxon>Fungi</taxon>
        <taxon>Dikarya</taxon>
        <taxon>Ascomycota</taxon>
        <taxon>Pezizomycotina</taxon>
        <taxon>Sordariomycetes</taxon>
        <taxon>Sordariomycetidae</taxon>
        <taxon>Sordariales</taxon>
        <taxon>Podosporaceae</taxon>
        <taxon>Podospora</taxon>
    </lineage>
</organism>